<gene>
    <name evidence="1" type="ORF">GALMADRAFT_146782</name>
</gene>
<accession>A0A067SJ36</accession>
<name>A0A067SJ36_GALM3</name>
<keyword evidence="2" id="KW-1185">Reference proteome</keyword>
<reference evidence="2" key="1">
    <citation type="journal article" date="2014" name="Proc. Natl. Acad. Sci. U.S.A.">
        <title>Extensive sampling of basidiomycete genomes demonstrates inadequacy of the white-rot/brown-rot paradigm for wood decay fungi.</title>
        <authorList>
            <person name="Riley R."/>
            <person name="Salamov A.A."/>
            <person name="Brown D.W."/>
            <person name="Nagy L.G."/>
            <person name="Floudas D."/>
            <person name="Held B.W."/>
            <person name="Levasseur A."/>
            <person name="Lombard V."/>
            <person name="Morin E."/>
            <person name="Otillar R."/>
            <person name="Lindquist E.A."/>
            <person name="Sun H."/>
            <person name="LaButti K.M."/>
            <person name="Schmutz J."/>
            <person name="Jabbour D."/>
            <person name="Luo H."/>
            <person name="Baker S.E."/>
            <person name="Pisabarro A.G."/>
            <person name="Walton J.D."/>
            <person name="Blanchette R.A."/>
            <person name="Henrissat B."/>
            <person name="Martin F."/>
            <person name="Cullen D."/>
            <person name="Hibbett D.S."/>
            <person name="Grigoriev I.V."/>
        </authorList>
    </citation>
    <scope>NUCLEOTIDE SEQUENCE [LARGE SCALE GENOMIC DNA]</scope>
    <source>
        <strain evidence="2">CBS 339.88</strain>
    </source>
</reference>
<dbReference type="EMBL" id="KL142412">
    <property type="protein sequence ID" value="KDR67754.1"/>
    <property type="molecule type" value="Genomic_DNA"/>
</dbReference>
<dbReference type="AlphaFoldDB" id="A0A067SJ36"/>
<proteinExistence type="predicted"/>
<dbReference type="Proteomes" id="UP000027222">
    <property type="component" value="Unassembled WGS sequence"/>
</dbReference>
<evidence type="ECO:0000313" key="1">
    <source>
        <dbReference type="EMBL" id="KDR67754.1"/>
    </source>
</evidence>
<dbReference type="HOGENOM" id="CLU_1065765_0_0_1"/>
<dbReference type="OrthoDB" id="10669313at2759"/>
<evidence type="ECO:0000313" key="2">
    <source>
        <dbReference type="Proteomes" id="UP000027222"/>
    </source>
</evidence>
<protein>
    <submittedName>
        <fullName evidence="1">Uncharacterized protein</fullName>
    </submittedName>
</protein>
<organism evidence="1 2">
    <name type="scientific">Galerina marginata (strain CBS 339.88)</name>
    <dbReference type="NCBI Taxonomy" id="685588"/>
    <lineage>
        <taxon>Eukaryota</taxon>
        <taxon>Fungi</taxon>
        <taxon>Dikarya</taxon>
        <taxon>Basidiomycota</taxon>
        <taxon>Agaricomycotina</taxon>
        <taxon>Agaricomycetes</taxon>
        <taxon>Agaricomycetidae</taxon>
        <taxon>Agaricales</taxon>
        <taxon>Agaricineae</taxon>
        <taxon>Strophariaceae</taxon>
        <taxon>Galerina</taxon>
    </lineage>
</organism>
<sequence>MKRKAEEQPDDIQLKPKSLKIERIIFQKAVLEILRNNSPHDDPMKALKTTSIPNLKHICTEFRLQVGKSGRGKRPACVKKDFIDAIVLRLQSLAIPLLKAEDALNHTQHAESAMDVVNLGCSKDVGTLNSTFSEVGTLLKNSDIMDIDSEPTDAGHYIHVRTFQSRKDFIHHSSVKYPRLPGHGINIQDIEKDLKPAGLYELIDPFNYKPVHIPDMYIDSVIIDLHIKRQGYLRMVFVHEK</sequence>